<comment type="cofactor">
    <cofactor evidence="1">
        <name>FAD</name>
        <dbReference type="ChEBI" id="CHEBI:57692"/>
    </cofactor>
</comment>
<keyword evidence="5 8" id="KW-0808">Transferase</keyword>
<dbReference type="RefSeq" id="WP_315623166.1">
    <property type="nucleotide sequence ID" value="NZ_JAUHMF010000001.1"/>
</dbReference>
<dbReference type="Gene3D" id="3.20.20.220">
    <property type="match status" value="1"/>
</dbReference>
<dbReference type="GO" id="GO:0008168">
    <property type="term" value="F:methyltransferase activity"/>
    <property type="evidence" value="ECO:0007669"/>
    <property type="project" value="UniProtKB-KW"/>
</dbReference>
<evidence type="ECO:0000313" key="10">
    <source>
        <dbReference type="EMBL" id="MDT8896705.1"/>
    </source>
</evidence>
<protein>
    <submittedName>
        <fullName evidence="10">Bifunctional homocysteine S-methyltransferase/methylenetetrahydrofolate reductase</fullName>
        <ecNumber evidence="10">1.5.1.20</ecNumber>
        <ecNumber evidence="10">2.1.1.10</ecNumber>
    </submittedName>
</protein>
<proteinExistence type="predicted"/>
<dbReference type="CDD" id="cd00537">
    <property type="entry name" value="MTHFR"/>
    <property type="match status" value="1"/>
</dbReference>
<dbReference type="PROSITE" id="PS50970">
    <property type="entry name" value="HCY"/>
    <property type="match status" value="1"/>
</dbReference>
<dbReference type="PANTHER" id="PTHR11103:SF18">
    <property type="entry name" value="SLR1189 PROTEIN"/>
    <property type="match status" value="1"/>
</dbReference>
<dbReference type="EMBL" id="JAUHMF010000001">
    <property type="protein sequence ID" value="MDT8896705.1"/>
    <property type="molecule type" value="Genomic_DNA"/>
</dbReference>
<organism evidence="10 11">
    <name type="scientific">Thermanaerothrix solaris</name>
    <dbReference type="NCBI Taxonomy" id="3058434"/>
    <lineage>
        <taxon>Bacteria</taxon>
        <taxon>Bacillati</taxon>
        <taxon>Chloroflexota</taxon>
        <taxon>Anaerolineae</taxon>
        <taxon>Anaerolineales</taxon>
        <taxon>Anaerolineaceae</taxon>
        <taxon>Thermanaerothrix</taxon>
    </lineage>
</organism>
<dbReference type="EC" id="1.5.1.20" evidence="10"/>
<accession>A0ABU3NIL4</accession>
<reference evidence="10 11" key="1">
    <citation type="submission" date="2023-07" db="EMBL/GenBank/DDBJ databases">
        <title>Novel species of Thermanaerothrix with wide hydrolytic capabilities.</title>
        <authorList>
            <person name="Zayulina K.S."/>
            <person name="Podosokorskaya O.A."/>
            <person name="Elcheninov A.G."/>
        </authorList>
    </citation>
    <scope>NUCLEOTIDE SEQUENCE [LARGE SCALE GENOMIC DNA]</scope>
    <source>
        <strain evidence="10 11">4228-RoL</strain>
    </source>
</reference>
<dbReference type="EC" id="2.1.1.10" evidence="10"/>
<evidence type="ECO:0000256" key="8">
    <source>
        <dbReference type="PROSITE-ProRule" id="PRU00333"/>
    </source>
</evidence>
<keyword evidence="11" id="KW-1185">Reference proteome</keyword>
<dbReference type="InterPro" id="IPR036589">
    <property type="entry name" value="HCY_dom_sf"/>
</dbReference>
<keyword evidence="7 10" id="KW-0560">Oxidoreductase</keyword>
<comment type="cofactor">
    <cofactor evidence="8">
        <name>Zn(2+)</name>
        <dbReference type="ChEBI" id="CHEBI:29105"/>
    </cofactor>
</comment>
<evidence type="ECO:0000256" key="7">
    <source>
        <dbReference type="ARBA" id="ARBA00023002"/>
    </source>
</evidence>
<feature type="binding site" evidence="8">
    <location>
        <position position="280"/>
    </location>
    <ligand>
        <name>Zn(2+)</name>
        <dbReference type="ChEBI" id="CHEBI:29105"/>
    </ligand>
</feature>
<evidence type="ECO:0000256" key="3">
    <source>
        <dbReference type="ARBA" id="ARBA00022603"/>
    </source>
</evidence>
<evidence type="ECO:0000256" key="4">
    <source>
        <dbReference type="ARBA" id="ARBA00022630"/>
    </source>
</evidence>
<dbReference type="InterPro" id="IPR003726">
    <property type="entry name" value="HCY_dom"/>
</dbReference>
<dbReference type="Pfam" id="PF02219">
    <property type="entry name" value="MTHFR"/>
    <property type="match status" value="1"/>
</dbReference>
<comment type="caution">
    <text evidence="10">The sequence shown here is derived from an EMBL/GenBank/DDBJ whole genome shotgun (WGS) entry which is preliminary data.</text>
</comment>
<feature type="binding site" evidence="8">
    <location>
        <position position="281"/>
    </location>
    <ligand>
        <name>Zn(2+)</name>
        <dbReference type="ChEBI" id="CHEBI:29105"/>
    </ligand>
</feature>
<dbReference type="NCBIfam" id="NF006396">
    <property type="entry name" value="PRK08645.1"/>
    <property type="match status" value="1"/>
</dbReference>
<evidence type="ECO:0000259" key="9">
    <source>
        <dbReference type="PROSITE" id="PS50970"/>
    </source>
</evidence>
<evidence type="ECO:0000313" key="11">
    <source>
        <dbReference type="Proteomes" id="UP001254165"/>
    </source>
</evidence>
<dbReference type="SUPFAM" id="SSF82282">
    <property type="entry name" value="Homocysteine S-methyltransferase"/>
    <property type="match status" value="1"/>
</dbReference>
<name>A0ABU3NIL4_9CHLR</name>
<evidence type="ECO:0000256" key="5">
    <source>
        <dbReference type="ARBA" id="ARBA00022679"/>
    </source>
</evidence>
<gene>
    <name evidence="10" type="ORF">QYE77_00370</name>
</gene>
<feature type="domain" description="Hcy-binding" evidence="9">
    <location>
        <begin position="5"/>
        <end position="295"/>
    </location>
</feature>
<dbReference type="Proteomes" id="UP001254165">
    <property type="component" value="Unassembled WGS sequence"/>
</dbReference>
<keyword evidence="8" id="KW-0862">Zinc</keyword>
<comment type="pathway">
    <text evidence="2">One-carbon metabolism; tetrahydrofolate interconversion.</text>
</comment>
<keyword evidence="6" id="KW-0274">FAD</keyword>
<dbReference type="Pfam" id="PF02574">
    <property type="entry name" value="S-methyl_trans"/>
    <property type="match status" value="1"/>
</dbReference>
<dbReference type="GO" id="GO:0004489">
    <property type="term" value="F:methylenetetrahydrofolate reductase [NAD(P)H] activity"/>
    <property type="evidence" value="ECO:0007669"/>
    <property type="project" value="UniProtKB-EC"/>
</dbReference>
<sequence length="623" mass="67863">MRREAFFEWLSSQGRPILADGAMGTLLNQRGVKFEECFDLLNLQKPNLVADIHREYVEAGAQIILTNTFGANRYKLAQHGLEGQVSRLNKAAVDIARQVISSSSHQVLIAGDVGPLGVRLAPFGRVQPEQARTAFREQIEALVAAGVDFIVIETMADLYEVREAVLAAREIDPEVPVVASVTFTRDDRTLLGDDPIRVARYIHESGADVIGINCSGGPNQLLRILKQMRSAVPEGRYWVKPNAGWPERMGDRIMYPAAPDYFGDYAVAFWKAGAAVVGGCCGTTPEHIAAMNKKLQETDLTTYENGLSITIVEREEGIGGVQQPTRLAQRLAEGKFVIAAEVDPPRGLSTQKLLAGVRLLNEAGVDVINVADSPMARMRMSPWAVCRLIQEEVGVETVLHFPTRGRNLLRVQGDLLAAHALGVRNVFVVMGDPTAIGDYPNAMDNYDLVPSGLIKLIKQGFNTGVDHAGMDIGQPTSFFVGCALNLNPPDPEAEIKNLRRKLRAGADFIMTQPIFDPEAARAFLGYIHEVLGGLNVPVLIGILPLVSERHAAFLHHEVPGITIPHAIRQRVANGGEKAARVGIEIAIELALAAKSFAQGIYLMPAFNRFDYAAEIIENVRKGG</sequence>
<feature type="binding site" evidence="8">
    <location>
        <position position="214"/>
    </location>
    <ligand>
        <name>Zn(2+)</name>
        <dbReference type="ChEBI" id="CHEBI:29105"/>
    </ligand>
</feature>
<keyword evidence="8" id="KW-0479">Metal-binding</keyword>
<keyword evidence="3 8" id="KW-0489">Methyltransferase</keyword>
<dbReference type="Gene3D" id="3.20.20.330">
    <property type="entry name" value="Homocysteine-binding-like domain"/>
    <property type="match status" value="1"/>
</dbReference>
<dbReference type="GO" id="GO:0032259">
    <property type="term" value="P:methylation"/>
    <property type="evidence" value="ECO:0007669"/>
    <property type="project" value="UniProtKB-KW"/>
</dbReference>
<keyword evidence="4" id="KW-0285">Flavoprotein</keyword>
<dbReference type="PANTHER" id="PTHR11103">
    <property type="entry name" value="SLR1189 PROTEIN"/>
    <property type="match status" value="1"/>
</dbReference>
<dbReference type="SUPFAM" id="SSF51730">
    <property type="entry name" value="FAD-linked oxidoreductase"/>
    <property type="match status" value="1"/>
</dbReference>
<dbReference type="InterPro" id="IPR029041">
    <property type="entry name" value="FAD-linked_oxidoreductase-like"/>
</dbReference>
<evidence type="ECO:0000256" key="2">
    <source>
        <dbReference type="ARBA" id="ARBA00004777"/>
    </source>
</evidence>
<dbReference type="InterPro" id="IPR003171">
    <property type="entry name" value="Mehydrof_redctse-like"/>
</dbReference>
<evidence type="ECO:0000256" key="1">
    <source>
        <dbReference type="ARBA" id="ARBA00001974"/>
    </source>
</evidence>
<evidence type="ECO:0000256" key="6">
    <source>
        <dbReference type="ARBA" id="ARBA00022827"/>
    </source>
</evidence>